<dbReference type="Proteomes" id="UP000003505">
    <property type="component" value="Unassembled WGS sequence"/>
</dbReference>
<dbReference type="EMBL" id="ACKP02000044">
    <property type="protein sequence ID" value="EEX76719.1"/>
    <property type="molecule type" value="Genomic_DNA"/>
</dbReference>
<name>C9LWH1_SELS3</name>
<dbReference type="Pfam" id="PF13651">
    <property type="entry name" value="EcoRI_methylase"/>
    <property type="match status" value="1"/>
</dbReference>
<dbReference type="AlphaFoldDB" id="C9LWH1"/>
<organism evidence="1 2">
    <name type="scientific">Selenomonas sputigena (strain ATCC 35185 / DSM 20758 / CCUG 44933 / VPI D19B-28)</name>
    <dbReference type="NCBI Taxonomy" id="546271"/>
    <lineage>
        <taxon>Bacteria</taxon>
        <taxon>Bacillati</taxon>
        <taxon>Bacillota</taxon>
        <taxon>Negativicutes</taxon>
        <taxon>Selenomonadales</taxon>
        <taxon>Selenomonadaceae</taxon>
        <taxon>Selenomonas</taxon>
    </lineage>
</organism>
<evidence type="ECO:0000313" key="2">
    <source>
        <dbReference type="Proteomes" id="UP000003505"/>
    </source>
</evidence>
<accession>C9LWH1</accession>
<reference evidence="1 2" key="1">
    <citation type="submission" date="2009-09" db="EMBL/GenBank/DDBJ databases">
        <authorList>
            <person name="Weinstock G."/>
            <person name="Sodergren E."/>
            <person name="Clifton S."/>
            <person name="Fulton L."/>
            <person name="Fulton B."/>
            <person name="Courtney L."/>
            <person name="Fronick C."/>
            <person name="Harrison M."/>
            <person name="Strong C."/>
            <person name="Farmer C."/>
            <person name="Delahaunty K."/>
            <person name="Markovic C."/>
            <person name="Hall O."/>
            <person name="Minx P."/>
            <person name="Tomlinson C."/>
            <person name="Mitreva M."/>
            <person name="Nelson J."/>
            <person name="Hou S."/>
            <person name="Wollam A."/>
            <person name="Pepin K.H."/>
            <person name="Johnson M."/>
            <person name="Bhonagiri V."/>
            <person name="Nash W.E."/>
            <person name="Warren W."/>
            <person name="Chinwalla A."/>
            <person name="Mardis E.R."/>
            <person name="Wilson R.K."/>
        </authorList>
    </citation>
    <scope>NUCLEOTIDE SEQUENCE [LARGE SCALE GENOMIC DNA]</scope>
    <source>
        <strain evidence="2">ATCC 35185 / DSM 20758 / VPI D19B-28</strain>
    </source>
</reference>
<sequence>MSGASCNGILGVPITFLDKYSPDQFEIIGLAAGNIRGLAGIASSTGKDEPYIDGKLRYGRSFIRRKM</sequence>
<evidence type="ECO:0000313" key="1">
    <source>
        <dbReference type="EMBL" id="EEX76719.1"/>
    </source>
</evidence>
<protein>
    <submittedName>
        <fullName evidence="1">Uncharacterized protein</fullName>
    </submittedName>
</protein>
<dbReference type="InterPro" id="IPR025247">
    <property type="entry name" value="EcoRI-like_methylase"/>
</dbReference>
<proteinExistence type="predicted"/>
<gene>
    <name evidence="1" type="ORF">SELSPUOL_01825</name>
</gene>
<comment type="caution">
    <text evidence="1">The sequence shown here is derived from an EMBL/GenBank/DDBJ whole genome shotgun (WGS) entry which is preliminary data.</text>
</comment>